<protein>
    <recommendedName>
        <fullName evidence="3">DUF2188 domain-containing protein</fullName>
    </recommendedName>
</protein>
<gene>
    <name evidence="1" type="ORF">R2Q92_13845</name>
</gene>
<keyword evidence="2" id="KW-1185">Reference proteome</keyword>
<comment type="caution">
    <text evidence="1">The sequence shown here is derived from an EMBL/GenBank/DDBJ whole genome shotgun (WGS) entry which is preliminary data.</text>
</comment>
<evidence type="ECO:0008006" key="3">
    <source>
        <dbReference type="Google" id="ProtNLM"/>
    </source>
</evidence>
<dbReference type="Proteomes" id="UP001291912">
    <property type="component" value="Unassembled WGS sequence"/>
</dbReference>
<dbReference type="EMBL" id="JAWJYN010000003">
    <property type="protein sequence ID" value="MDZ8162912.1"/>
    <property type="molecule type" value="Genomic_DNA"/>
</dbReference>
<accession>A0ABU5NA69</accession>
<dbReference type="RefSeq" id="WP_194422737.1">
    <property type="nucleotide sequence ID" value="NZ_BAAAPT010000001.1"/>
</dbReference>
<evidence type="ECO:0000313" key="1">
    <source>
        <dbReference type="EMBL" id="MDZ8162912.1"/>
    </source>
</evidence>
<evidence type="ECO:0000313" key="2">
    <source>
        <dbReference type="Proteomes" id="UP001291912"/>
    </source>
</evidence>
<sequence length="87" mass="9918">MRRHQFVIDDRTYVLSEEEQAEDAKQAVLDAVRDGGGYVEFATAEATVTDVLITPSSNVRIEHTDVIEHDHPANPFDDRHIDLDAWR</sequence>
<reference evidence="1 2" key="1">
    <citation type="submission" date="2023-10" db="EMBL/GenBank/DDBJ databases">
        <title>Microbacterium xanthum sp. nov., isolated from seaweed.</title>
        <authorList>
            <person name="Lee S.D."/>
        </authorList>
    </citation>
    <scope>NUCLEOTIDE SEQUENCE [LARGE SCALE GENOMIC DNA]</scope>
    <source>
        <strain evidence="1 2">KCTC 19124</strain>
    </source>
</reference>
<name>A0ABU5NA69_9MICO</name>
<organism evidence="1 2">
    <name type="scientific">Microbacterium aquimaris</name>
    <dbReference type="NCBI Taxonomy" id="459816"/>
    <lineage>
        <taxon>Bacteria</taxon>
        <taxon>Bacillati</taxon>
        <taxon>Actinomycetota</taxon>
        <taxon>Actinomycetes</taxon>
        <taxon>Micrococcales</taxon>
        <taxon>Microbacteriaceae</taxon>
        <taxon>Microbacterium</taxon>
    </lineage>
</organism>
<proteinExistence type="predicted"/>